<gene>
    <name evidence="1" type="ORF">HMPREF1222_01867</name>
</gene>
<dbReference type="Proteomes" id="UP000014605">
    <property type="component" value="Unassembled WGS sequence"/>
</dbReference>
<dbReference type="PATRIC" id="fig|1125702.3.peg.1925"/>
<name>S3L7B2_9SPIR</name>
<evidence type="ECO:0000313" key="2">
    <source>
        <dbReference type="Proteomes" id="UP000014605"/>
    </source>
</evidence>
<evidence type="ECO:0000313" key="1">
    <source>
        <dbReference type="EMBL" id="EPF46348.1"/>
    </source>
</evidence>
<accession>S3L7B2</accession>
<keyword evidence="2" id="KW-1185">Reference proteome</keyword>
<dbReference type="RefSeq" id="WP_016519165.1">
    <property type="nucleotide sequence ID" value="NZ_KE332512.1"/>
</dbReference>
<organism evidence="1 2">
    <name type="scientific">Treponema vincentii F0403</name>
    <dbReference type="NCBI Taxonomy" id="1125702"/>
    <lineage>
        <taxon>Bacteria</taxon>
        <taxon>Pseudomonadati</taxon>
        <taxon>Spirochaetota</taxon>
        <taxon>Spirochaetia</taxon>
        <taxon>Spirochaetales</taxon>
        <taxon>Treponemataceae</taxon>
        <taxon>Treponema</taxon>
    </lineage>
</organism>
<proteinExistence type="predicted"/>
<sequence>MTEKEIITFLKMNIEPIVDDIYGCIYQASVVLRDNVIIPCVKFSCADTYIDLAIRRFKEEKENKIFLNNEENSYRQIVSHFCIEHNIIDSKKIVRIERSRYSFPIEILNQIRGETLMSWTGFVVKMRDGNYFNFGTAFSFSFFDLPENYNFSDIAEVINHSYIDNSGKIQNYRKTGLKNFSGAKIYREKDYFNCYLKGL</sequence>
<comment type="caution">
    <text evidence="1">The sequence shown here is derived from an EMBL/GenBank/DDBJ whole genome shotgun (WGS) entry which is preliminary data.</text>
</comment>
<reference evidence="1 2" key="1">
    <citation type="submission" date="2013-04" db="EMBL/GenBank/DDBJ databases">
        <title>The Genome Sequence of Treponema vincentii F0403.</title>
        <authorList>
            <consortium name="The Broad Institute Genomics Platform"/>
            <person name="Earl A."/>
            <person name="Ward D."/>
            <person name="Feldgarden M."/>
            <person name="Gevers D."/>
            <person name="Leonetti C."/>
            <person name="Izard J."/>
            <person name="Walker B."/>
            <person name="Young S."/>
            <person name="Zeng Q."/>
            <person name="Gargeya S."/>
            <person name="Fitzgerald M."/>
            <person name="Haas B."/>
            <person name="Abouelleil A."/>
            <person name="Allen A.W."/>
            <person name="Alvarado L."/>
            <person name="Arachchi H.M."/>
            <person name="Berlin A.M."/>
            <person name="Chapman S.B."/>
            <person name="Gainer-Dewar J."/>
            <person name="Goldberg J."/>
            <person name="Griggs A."/>
            <person name="Gujja S."/>
            <person name="Hansen M."/>
            <person name="Howarth C."/>
            <person name="Imamovic A."/>
            <person name="Ireland A."/>
            <person name="Larimer J."/>
            <person name="McCowan C."/>
            <person name="Murphy C."/>
            <person name="Pearson M."/>
            <person name="Poon T.W."/>
            <person name="Priest M."/>
            <person name="Roberts A."/>
            <person name="Saif S."/>
            <person name="Shea T."/>
            <person name="Sisk P."/>
            <person name="Sykes S."/>
            <person name="Wortman J."/>
            <person name="Nusbaum C."/>
            <person name="Birren B."/>
        </authorList>
    </citation>
    <scope>NUCLEOTIDE SEQUENCE [LARGE SCALE GENOMIC DNA]</scope>
    <source>
        <strain evidence="1 2">F0403</strain>
    </source>
</reference>
<protein>
    <submittedName>
        <fullName evidence="1">Uncharacterized protein</fullName>
    </submittedName>
</protein>
<dbReference type="HOGENOM" id="CLU_1371687_0_0_12"/>
<dbReference type="EMBL" id="ATFC01000009">
    <property type="protein sequence ID" value="EPF46348.1"/>
    <property type="molecule type" value="Genomic_DNA"/>
</dbReference>
<dbReference type="AlphaFoldDB" id="S3L7B2"/>
<dbReference type="GeneID" id="301461996"/>